<evidence type="ECO:0000313" key="3">
    <source>
        <dbReference type="EMBL" id="RHW45336.1"/>
    </source>
</evidence>
<dbReference type="PANTHER" id="PTHR22916">
    <property type="entry name" value="GLYCOSYLTRANSFERASE"/>
    <property type="match status" value="1"/>
</dbReference>
<proteinExistence type="predicted"/>
<evidence type="ECO:0000259" key="2">
    <source>
        <dbReference type="Pfam" id="PF00535"/>
    </source>
</evidence>
<dbReference type="InterPro" id="IPR001173">
    <property type="entry name" value="Glyco_trans_2-like"/>
</dbReference>
<dbReference type="SUPFAM" id="SSF53448">
    <property type="entry name" value="Nucleotide-diphospho-sugar transferases"/>
    <property type="match status" value="1"/>
</dbReference>
<dbReference type="Pfam" id="PF00535">
    <property type="entry name" value="Glycos_transf_2"/>
    <property type="match status" value="1"/>
</dbReference>
<dbReference type="Gene3D" id="3.90.550.10">
    <property type="entry name" value="Spore Coat Polysaccharide Biosynthesis Protein SpsA, Chain A"/>
    <property type="match status" value="1"/>
</dbReference>
<feature type="domain" description="Glycosyltransferase 2-like" evidence="2">
    <location>
        <begin position="41"/>
        <end position="163"/>
    </location>
</feature>
<dbReference type="PANTHER" id="PTHR22916:SF3">
    <property type="entry name" value="UDP-GLCNAC:BETAGAL BETA-1,3-N-ACETYLGLUCOSAMINYLTRANSFERASE-LIKE PROTEIN 1"/>
    <property type="match status" value="1"/>
</dbReference>
<dbReference type="CDD" id="cd00761">
    <property type="entry name" value="Glyco_tranf_GTA_type"/>
    <property type="match status" value="1"/>
</dbReference>
<dbReference type="Proteomes" id="UP000285376">
    <property type="component" value="Unassembled WGS sequence"/>
</dbReference>
<protein>
    <submittedName>
        <fullName evidence="3">Glycosyltransferase</fullName>
    </submittedName>
</protein>
<keyword evidence="3" id="KW-0808">Transferase</keyword>
<evidence type="ECO:0000256" key="1">
    <source>
        <dbReference type="SAM" id="MobiDB-lite"/>
    </source>
</evidence>
<reference evidence="3 4" key="1">
    <citation type="submission" date="2018-08" db="EMBL/GenBank/DDBJ databases">
        <title>Whole genome sequence analysis of Dermacoccus abyssi bacteria isolated from Deep Mariana trench Micromonospora spp reveals genes involved in the environmental adaptation and production of secondary metabolites.</title>
        <authorList>
            <person name="Abdel-Mageed W.M."/>
            <person name="Lehri B."/>
            <person name="Nouioui I."/>
            <person name="Goodfellow I."/>
            <person name="Jaspars M."/>
            <person name="Karlyshev A."/>
        </authorList>
    </citation>
    <scope>NUCLEOTIDE SEQUENCE [LARGE SCALE GENOMIC DNA]</scope>
    <source>
        <strain evidence="3 4">MT1.1</strain>
    </source>
</reference>
<evidence type="ECO:0000313" key="4">
    <source>
        <dbReference type="Proteomes" id="UP000285376"/>
    </source>
</evidence>
<feature type="region of interest" description="Disordered" evidence="1">
    <location>
        <begin position="1"/>
        <end position="27"/>
    </location>
</feature>
<comment type="caution">
    <text evidence="3">The sequence shown here is derived from an EMBL/GenBank/DDBJ whole genome shotgun (WGS) entry which is preliminary data.</text>
</comment>
<accession>A0A417Z521</accession>
<dbReference type="InterPro" id="IPR029044">
    <property type="entry name" value="Nucleotide-diphossugar_trans"/>
</dbReference>
<sequence>MRSPPSKDAPSPGTPPRARPCPGTWSERRKAPIVSSTPILSVVVPFYGVEDYLLECLESIQSQTLRDMQVVLVDDGSPDNSIEIAERVAANDARFQVIRQKNAGLGPARNTGFEHAVGTYLTFVDSDDIVPHRAFQSMVDSLERTGSSFAVGNARRFSRTSGVRQSWAHARPCARDAVATHILERPVLAYDRMVWNKVYRRDFYTDHAYAFPPIKYEDWPVTMRAHLDALTVDVLKTPTYYWRERESGDSITQQVFKYDNLLDRVVSAEMVFDVLDRQASSAVRSMANRHLMEIDMVAVAQAFAVAHDDDVERLLALSKRFVDRLEPPHAGETRYNQLQYHALRSGDADLLRDLARFRDEGGLVGGTTVSRNRVKPWRWTLNYPGRKNAATPSKLYELPFTSLTLRSLVTSVRWVDGVSDAHGAREDHAAHDALEIEATAEIGHLEATDGDAVTVSLVNGIERVPLDVETFHTIDASRHRGPVGLRFRVEREQIASLGATVWPLRFEVSRTTAGVRRTTMLTGAGAGSPQFPRGRFLTREQYMQPGLTAGNVYCLHRVAFPTVLTDVTADDSSLTLRGSLSDPARKVSIVVFRPGGEVEFRATVSEGEDGFAHFEATLDAAAVLAGDSPDDPFLHSATRRLALRTEFGDFDLTWVDHAGDVITRQDDVAVAITRSRFGNATLISGPVLPSVRRVSEADGVLTLRGEHLGLPVVDHLVWRKYLPGSDDHVDLPVEVTRQGTDFVATTTLVDLVPTEDLPTQPGAPAADYTLFFVDEEHENPVAAQPAAIADLPIEHLTGGRTILATSVAGGTRVQVR</sequence>
<name>A0A417Z521_9MICO</name>
<dbReference type="EMBL" id="QWLM01000010">
    <property type="protein sequence ID" value="RHW45336.1"/>
    <property type="molecule type" value="Genomic_DNA"/>
</dbReference>
<dbReference type="AlphaFoldDB" id="A0A417Z521"/>
<dbReference type="GO" id="GO:0016758">
    <property type="term" value="F:hexosyltransferase activity"/>
    <property type="evidence" value="ECO:0007669"/>
    <property type="project" value="UniProtKB-ARBA"/>
</dbReference>
<gene>
    <name evidence="3" type="ORF">D1832_09495</name>
</gene>
<organism evidence="3 4">
    <name type="scientific">Dermacoccus abyssi</name>
    <dbReference type="NCBI Taxonomy" id="322596"/>
    <lineage>
        <taxon>Bacteria</taxon>
        <taxon>Bacillati</taxon>
        <taxon>Actinomycetota</taxon>
        <taxon>Actinomycetes</taxon>
        <taxon>Micrococcales</taxon>
        <taxon>Dermacoccaceae</taxon>
        <taxon>Dermacoccus</taxon>
    </lineage>
</organism>